<dbReference type="PANTHER" id="PTHR32077">
    <property type="entry name" value="FASCICLIN-LIKE ARABINOGALACTAN PROTEIN"/>
    <property type="match status" value="1"/>
</dbReference>
<comment type="caution">
    <text evidence="10">The sequence shown here is derived from an EMBL/GenBank/DDBJ whole genome shotgun (WGS) entry which is preliminary data.</text>
</comment>
<dbReference type="InterPro" id="IPR045003">
    <property type="entry name" value="FLA_A"/>
</dbReference>
<proteinExistence type="inferred from homology"/>
<evidence type="ECO:0000256" key="5">
    <source>
        <dbReference type="ARBA" id="ARBA00022729"/>
    </source>
</evidence>
<dbReference type="InterPro" id="IPR036378">
    <property type="entry name" value="FAS1_dom_sf"/>
</dbReference>
<evidence type="ECO:0000256" key="1">
    <source>
        <dbReference type="ARBA" id="ARBA00004609"/>
    </source>
</evidence>
<dbReference type="SMART" id="SM00554">
    <property type="entry name" value="FAS1"/>
    <property type="match status" value="1"/>
</dbReference>
<name>A0A8T0QCZ4_PANVG</name>
<dbReference type="Proteomes" id="UP000823388">
    <property type="component" value="Chromosome 7K"/>
</dbReference>
<evidence type="ECO:0000259" key="9">
    <source>
        <dbReference type="PROSITE" id="PS50213"/>
    </source>
</evidence>
<sequence>MRCAAAAAAVALLAAVMSVSVVLHAGARRPLAKPPRAAALQKTDTWPPTPQAKGGANLTAILTLDGPLAFRTFLGYLQQTNLVEVFQNQACLTDPGITIFVPVDKAFAAVKPSVLSGLSSLQLKNLMMCHSLAKHYELADFEGLSRIGPVTTFAGGLYTVDVTYDAGTVHVRSRWADAKIVGSVSVEAPMAIYELDRVLLPAALFHIQPPVAAITDGDVPVPRRRR</sequence>
<dbReference type="Pfam" id="PF02469">
    <property type="entry name" value="Fasciclin"/>
    <property type="match status" value="1"/>
</dbReference>
<gene>
    <name evidence="10" type="ORF">PVAP13_7KG201765</name>
</gene>
<feature type="signal peptide" evidence="8">
    <location>
        <begin position="1"/>
        <end position="27"/>
    </location>
</feature>
<reference evidence="10" key="1">
    <citation type="submission" date="2020-05" db="EMBL/GenBank/DDBJ databases">
        <title>WGS assembly of Panicum virgatum.</title>
        <authorList>
            <person name="Lovell J.T."/>
            <person name="Jenkins J."/>
            <person name="Shu S."/>
            <person name="Juenger T.E."/>
            <person name="Schmutz J."/>
        </authorList>
    </citation>
    <scope>NUCLEOTIDE SEQUENCE</scope>
    <source>
        <strain evidence="10">AP13</strain>
    </source>
</reference>
<dbReference type="EMBL" id="CM029049">
    <property type="protein sequence ID" value="KAG2572781.1"/>
    <property type="molecule type" value="Genomic_DNA"/>
</dbReference>
<keyword evidence="3" id="KW-1003">Cell membrane</keyword>
<dbReference type="GO" id="GO:0009834">
    <property type="term" value="P:plant-type secondary cell wall biogenesis"/>
    <property type="evidence" value="ECO:0007669"/>
    <property type="project" value="TreeGrafter"/>
</dbReference>
<dbReference type="GO" id="GO:0098552">
    <property type="term" value="C:side of membrane"/>
    <property type="evidence" value="ECO:0007669"/>
    <property type="project" value="UniProtKB-KW"/>
</dbReference>
<accession>A0A8T0QCZ4</accession>
<evidence type="ECO:0000313" key="10">
    <source>
        <dbReference type="EMBL" id="KAG2572781.1"/>
    </source>
</evidence>
<evidence type="ECO:0000256" key="8">
    <source>
        <dbReference type="SAM" id="SignalP"/>
    </source>
</evidence>
<dbReference type="SUPFAM" id="SSF82153">
    <property type="entry name" value="FAS1 domain"/>
    <property type="match status" value="1"/>
</dbReference>
<evidence type="ECO:0000256" key="3">
    <source>
        <dbReference type="ARBA" id="ARBA00022475"/>
    </source>
</evidence>
<evidence type="ECO:0000256" key="4">
    <source>
        <dbReference type="ARBA" id="ARBA00022622"/>
    </source>
</evidence>
<keyword evidence="5 8" id="KW-0732">Signal</keyword>
<keyword evidence="4" id="KW-0449">Lipoprotein</keyword>
<keyword evidence="11" id="KW-1185">Reference proteome</keyword>
<evidence type="ECO:0000256" key="7">
    <source>
        <dbReference type="ARBA" id="ARBA00024686"/>
    </source>
</evidence>
<comment type="function">
    <text evidence="7">May be a cell surface adhesion protein.</text>
</comment>
<evidence type="ECO:0000256" key="6">
    <source>
        <dbReference type="ARBA" id="ARBA00023136"/>
    </source>
</evidence>
<dbReference type="PANTHER" id="PTHR32077:SF9">
    <property type="entry name" value="FASCICLIN-LIKE ARABINOGALACTAN PROTEIN 7"/>
    <property type="match status" value="1"/>
</dbReference>
<comment type="subcellular location">
    <subcellularLocation>
        <location evidence="1">Cell membrane</location>
        <topology evidence="1">Lipid-anchor</topology>
        <topology evidence="1">GPI-anchor</topology>
    </subcellularLocation>
</comment>
<organism evidence="10 11">
    <name type="scientific">Panicum virgatum</name>
    <name type="common">Blackwell switchgrass</name>
    <dbReference type="NCBI Taxonomy" id="38727"/>
    <lineage>
        <taxon>Eukaryota</taxon>
        <taxon>Viridiplantae</taxon>
        <taxon>Streptophyta</taxon>
        <taxon>Embryophyta</taxon>
        <taxon>Tracheophyta</taxon>
        <taxon>Spermatophyta</taxon>
        <taxon>Magnoliopsida</taxon>
        <taxon>Liliopsida</taxon>
        <taxon>Poales</taxon>
        <taxon>Poaceae</taxon>
        <taxon>PACMAD clade</taxon>
        <taxon>Panicoideae</taxon>
        <taxon>Panicodae</taxon>
        <taxon>Paniceae</taxon>
        <taxon>Panicinae</taxon>
        <taxon>Panicum</taxon>
        <taxon>Panicum sect. Hiantes</taxon>
    </lineage>
</organism>
<feature type="chain" id="PRO_5035907882" description="FAS1 domain-containing protein" evidence="8">
    <location>
        <begin position="28"/>
        <end position="226"/>
    </location>
</feature>
<dbReference type="OrthoDB" id="286301at2759"/>
<dbReference type="InterPro" id="IPR000782">
    <property type="entry name" value="FAS1_domain"/>
</dbReference>
<keyword evidence="4" id="KW-0336">GPI-anchor</keyword>
<dbReference type="GO" id="GO:0005886">
    <property type="term" value="C:plasma membrane"/>
    <property type="evidence" value="ECO:0007669"/>
    <property type="project" value="UniProtKB-SubCell"/>
</dbReference>
<evidence type="ECO:0000256" key="2">
    <source>
        <dbReference type="ARBA" id="ARBA00007843"/>
    </source>
</evidence>
<dbReference type="PROSITE" id="PS50213">
    <property type="entry name" value="FAS1"/>
    <property type="match status" value="1"/>
</dbReference>
<dbReference type="Gene3D" id="2.30.180.10">
    <property type="entry name" value="FAS1 domain"/>
    <property type="match status" value="1"/>
</dbReference>
<evidence type="ECO:0000313" key="11">
    <source>
        <dbReference type="Proteomes" id="UP000823388"/>
    </source>
</evidence>
<keyword evidence="6" id="KW-0472">Membrane</keyword>
<comment type="similarity">
    <text evidence="2">Belongs to the fasciclin-like AGP family.</text>
</comment>
<feature type="domain" description="FAS1" evidence="9">
    <location>
        <begin position="57"/>
        <end position="199"/>
    </location>
</feature>
<protein>
    <recommendedName>
        <fullName evidence="9">FAS1 domain-containing protein</fullName>
    </recommendedName>
</protein>
<dbReference type="AlphaFoldDB" id="A0A8T0QCZ4"/>
<keyword evidence="4" id="KW-0325">Glycoprotein</keyword>